<sequence>MTDLSLNPKAAASIALWHQMITAQDFSKLPNILSDDAIFQSPAVFKPYQGAPVVALILNTVIQVFSDFEYHREFASPDGLNVVLEFKAKVADKFIHGIDMIRFNDAGLITEFTVMIRPMSALQTLAAEMGARLAPYMPTK</sequence>
<evidence type="ECO:0000313" key="1">
    <source>
        <dbReference type="EMBL" id="AXI02108.1"/>
    </source>
</evidence>
<dbReference type="EMBL" id="CP031222">
    <property type="protein sequence ID" value="AXI02108.1"/>
    <property type="molecule type" value="Genomic_DNA"/>
</dbReference>
<keyword evidence="2" id="KW-1185">Reference proteome</keyword>
<protein>
    <submittedName>
        <fullName evidence="1">Nuclear transport factor 2 family protein</fullName>
    </submittedName>
</protein>
<accession>A0A345P499</accession>
<reference evidence="1 2" key="1">
    <citation type="submission" date="2018-07" db="EMBL/GenBank/DDBJ databases">
        <title>Genome sequencing of Moraxellaceae gen. HYN0046.</title>
        <authorList>
            <person name="Kim M."/>
            <person name="Yi H."/>
        </authorList>
    </citation>
    <scope>NUCLEOTIDE SEQUENCE [LARGE SCALE GENOMIC DNA]</scope>
    <source>
        <strain evidence="1 2">HYN0046</strain>
    </source>
</reference>
<dbReference type="OrthoDB" id="1163083at2"/>
<dbReference type="Gene3D" id="3.10.450.50">
    <property type="match status" value="1"/>
</dbReference>
<dbReference type="RefSeq" id="WP_114898218.1">
    <property type="nucleotide sequence ID" value="NZ_CP031222.1"/>
</dbReference>
<dbReference type="KEGG" id="mbah:HYN46_04090"/>
<dbReference type="Proteomes" id="UP000253940">
    <property type="component" value="Chromosome"/>
</dbReference>
<gene>
    <name evidence="1" type="ORF">HYN46_04090</name>
</gene>
<organism evidence="1 2">
    <name type="scientific">Aquirhabdus parva</name>
    <dbReference type="NCBI Taxonomy" id="2283318"/>
    <lineage>
        <taxon>Bacteria</taxon>
        <taxon>Pseudomonadati</taxon>
        <taxon>Pseudomonadota</taxon>
        <taxon>Gammaproteobacteria</taxon>
        <taxon>Moraxellales</taxon>
        <taxon>Moraxellaceae</taxon>
        <taxon>Aquirhabdus</taxon>
    </lineage>
</organism>
<name>A0A345P499_9GAMM</name>
<dbReference type="SUPFAM" id="SSF54427">
    <property type="entry name" value="NTF2-like"/>
    <property type="match status" value="1"/>
</dbReference>
<evidence type="ECO:0000313" key="2">
    <source>
        <dbReference type="Proteomes" id="UP000253940"/>
    </source>
</evidence>
<dbReference type="AlphaFoldDB" id="A0A345P499"/>
<proteinExistence type="predicted"/>
<dbReference type="InterPro" id="IPR032710">
    <property type="entry name" value="NTF2-like_dom_sf"/>
</dbReference>